<reference evidence="8 9" key="1">
    <citation type="submission" date="2023-01" db="EMBL/GenBank/DDBJ databases">
        <title>Psychrosphaera sp. nov., isolated from marine algae.</title>
        <authorList>
            <person name="Bayburt H."/>
            <person name="Choi B.J."/>
            <person name="Kim J.M."/>
            <person name="Choi D.G."/>
            <person name="Jeon C.O."/>
        </authorList>
    </citation>
    <scope>NUCLEOTIDE SEQUENCE [LARGE SCALE GENOMIC DNA]</scope>
    <source>
        <strain evidence="8 9">G1-22</strain>
    </source>
</reference>
<evidence type="ECO:0000256" key="2">
    <source>
        <dbReference type="ARBA" id="ARBA00022475"/>
    </source>
</evidence>
<dbReference type="Proteomes" id="UP001528411">
    <property type="component" value="Unassembled WGS sequence"/>
</dbReference>
<keyword evidence="4 6" id="KW-1133">Transmembrane helix</keyword>
<organism evidence="8 9">
    <name type="scientific">Psychrosphaera algicola</name>
    <dbReference type="NCBI Taxonomy" id="3023714"/>
    <lineage>
        <taxon>Bacteria</taxon>
        <taxon>Pseudomonadati</taxon>
        <taxon>Pseudomonadota</taxon>
        <taxon>Gammaproteobacteria</taxon>
        <taxon>Alteromonadales</taxon>
        <taxon>Pseudoalteromonadaceae</taxon>
        <taxon>Psychrosphaera</taxon>
    </lineage>
</organism>
<feature type="domain" description="Type II secretion system protein GspF" evidence="7">
    <location>
        <begin position="274"/>
        <end position="395"/>
    </location>
</feature>
<evidence type="ECO:0000259" key="7">
    <source>
        <dbReference type="Pfam" id="PF00482"/>
    </source>
</evidence>
<comment type="subcellular location">
    <subcellularLocation>
        <location evidence="1">Cell membrane</location>
        <topology evidence="1">Multi-pass membrane protein</topology>
    </subcellularLocation>
</comment>
<dbReference type="PANTHER" id="PTHR30012:SF4">
    <property type="entry name" value="MSHA BIOGENESIS PROTEIN MSHG"/>
    <property type="match status" value="1"/>
</dbReference>
<dbReference type="Pfam" id="PF00482">
    <property type="entry name" value="T2SSF"/>
    <property type="match status" value="2"/>
</dbReference>
<sequence length="405" mass="45304">MPFFLYQARDAKGKLTKGQVEAPNESAAAEVLVARQEIPLKITLTDEAGSQVDFLEGILNRINTQHLVVFSRQMYSLTKAGIPMIRAIVGLADSSQNPVLKKTLRDIAQQLERGRSLSAAFSSHHKVFPRLAVSIVHVGENTGRLEEAFLQLAEYFERDEETRKRIKSAMNYPTTVLIVICIAMVVLNMLVIPQFAEMFLKLGSDLPFTTKLLMSSSSFFVNYWQLLLVAVVSAILGFRAYKDTEKGKLNWDRIKLKIPFVGSIIERSLLGRYARSFSMILNSGVPMTTGLTLVAEAVDNKYMEKRIIEMRKNIERGDSLLRSSVASELFSPLVLQMVAVGEETGRVDELLKEAADYYEREVDFDLKSLTAKIEPVLISFVAVMVGVLALGIFTPMWDMMGAFKG</sequence>
<keyword evidence="5 6" id="KW-0472">Membrane</keyword>
<evidence type="ECO:0000313" key="9">
    <source>
        <dbReference type="Proteomes" id="UP001528411"/>
    </source>
</evidence>
<evidence type="ECO:0000256" key="3">
    <source>
        <dbReference type="ARBA" id="ARBA00022692"/>
    </source>
</evidence>
<keyword evidence="2" id="KW-1003">Cell membrane</keyword>
<evidence type="ECO:0000256" key="1">
    <source>
        <dbReference type="ARBA" id="ARBA00004651"/>
    </source>
</evidence>
<proteinExistence type="predicted"/>
<dbReference type="PANTHER" id="PTHR30012">
    <property type="entry name" value="GENERAL SECRETION PATHWAY PROTEIN"/>
    <property type="match status" value="1"/>
</dbReference>
<feature type="transmembrane region" description="Helical" evidence="6">
    <location>
        <begin position="376"/>
        <end position="397"/>
    </location>
</feature>
<evidence type="ECO:0000256" key="4">
    <source>
        <dbReference type="ARBA" id="ARBA00022989"/>
    </source>
</evidence>
<dbReference type="EMBL" id="JAQOMS010000002">
    <property type="protein sequence ID" value="MDC2889585.1"/>
    <property type="molecule type" value="Genomic_DNA"/>
</dbReference>
<dbReference type="RefSeq" id="WP_215963237.1">
    <property type="nucleotide sequence ID" value="NZ_JAQOMS010000002.1"/>
</dbReference>
<keyword evidence="9" id="KW-1185">Reference proteome</keyword>
<comment type="caution">
    <text evidence="8">The sequence shown here is derived from an EMBL/GenBank/DDBJ whole genome shotgun (WGS) entry which is preliminary data.</text>
</comment>
<evidence type="ECO:0000313" key="8">
    <source>
        <dbReference type="EMBL" id="MDC2889585.1"/>
    </source>
</evidence>
<dbReference type="InterPro" id="IPR018076">
    <property type="entry name" value="T2SS_GspF_dom"/>
</dbReference>
<protein>
    <submittedName>
        <fullName evidence="8">Type II secretion system F family protein</fullName>
    </submittedName>
</protein>
<keyword evidence="3 6" id="KW-0812">Transmembrane</keyword>
<gene>
    <name evidence="8" type="ORF">PN838_13390</name>
</gene>
<evidence type="ECO:0000256" key="6">
    <source>
        <dbReference type="SAM" id="Phobius"/>
    </source>
</evidence>
<accession>A0ABT5FDG3</accession>
<feature type="domain" description="Type II secretion system protein GspF" evidence="7">
    <location>
        <begin position="70"/>
        <end position="193"/>
    </location>
</feature>
<evidence type="ECO:0000256" key="5">
    <source>
        <dbReference type="ARBA" id="ARBA00023136"/>
    </source>
</evidence>
<feature type="transmembrane region" description="Helical" evidence="6">
    <location>
        <begin position="172"/>
        <end position="196"/>
    </location>
</feature>
<dbReference type="InterPro" id="IPR003004">
    <property type="entry name" value="GspF/PilC"/>
</dbReference>
<name>A0ABT5FDG3_9GAMM</name>
<feature type="transmembrane region" description="Helical" evidence="6">
    <location>
        <begin position="223"/>
        <end position="241"/>
    </location>
</feature>